<dbReference type="InterPro" id="IPR036291">
    <property type="entry name" value="NAD(P)-bd_dom_sf"/>
</dbReference>
<gene>
    <name evidence="4" type="ORF">QQ91_013915</name>
</gene>
<dbReference type="Pfam" id="PF00107">
    <property type="entry name" value="ADH_zinc_N"/>
    <property type="match status" value="1"/>
</dbReference>
<dbReference type="Gene3D" id="3.40.50.720">
    <property type="entry name" value="NAD(P)-binding Rossmann-like Domain"/>
    <property type="match status" value="1"/>
</dbReference>
<protein>
    <submittedName>
        <fullName evidence="4">Zinc-binding dehydrogenase</fullName>
    </submittedName>
</protein>
<reference evidence="4" key="1">
    <citation type="submission" date="2014-11" db="EMBL/GenBank/DDBJ databases">
        <authorList>
            <person name="Malar M.C."/>
            <person name="Sen D."/>
            <person name="Tripathy S."/>
        </authorList>
    </citation>
    <scope>NUCLEOTIDE SEQUENCE</scope>
    <source>
        <strain evidence="4">BDU141951</strain>
    </source>
</reference>
<comment type="caution">
    <text evidence="4">The sequence shown here is derived from an EMBL/GenBank/DDBJ whole genome shotgun (WGS) entry which is preliminary data.</text>
</comment>
<evidence type="ECO:0000256" key="2">
    <source>
        <dbReference type="ARBA" id="ARBA00023002"/>
    </source>
</evidence>
<dbReference type="PANTHER" id="PTHR48106:SF18">
    <property type="entry name" value="QUINONE OXIDOREDUCTASE PIG3"/>
    <property type="match status" value="1"/>
</dbReference>
<keyword evidence="1" id="KW-0521">NADP</keyword>
<dbReference type="InterPro" id="IPR013149">
    <property type="entry name" value="ADH-like_C"/>
</dbReference>
<dbReference type="InterPro" id="IPR020843">
    <property type="entry name" value="ER"/>
</dbReference>
<dbReference type="AlphaFoldDB" id="A0A0C1YH59"/>
<dbReference type="SUPFAM" id="SSF50129">
    <property type="entry name" value="GroES-like"/>
    <property type="match status" value="1"/>
</dbReference>
<reference evidence="4" key="2">
    <citation type="journal article" date="2015" name="Genome Announc.">
        <title>Draft Genome Sequence of Filamentous Marine Cyanobacterium Lyngbya confervoides Strain BDU141951.</title>
        <authorList>
            <person name="Chandrababunaidu M.M."/>
            <person name="Sen D."/>
            <person name="Tripathy S."/>
        </authorList>
    </citation>
    <scope>NUCLEOTIDE SEQUENCE</scope>
    <source>
        <strain evidence="4">BDU141951</strain>
    </source>
</reference>
<reference evidence="4" key="3">
    <citation type="submission" date="2020-02" db="EMBL/GenBank/DDBJ databases">
        <authorList>
            <person name="Sarangi A.N."/>
            <person name="Ghosh S."/>
            <person name="Mukherjee M."/>
            <person name="Tripathy S."/>
        </authorList>
    </citation>
    <scope>NUCLEOTIDE SEQUENCE</scope>
    <source>
        <strain evidence="4">BDU141951</strain>
    </source>
</reference>
<sequence>MYRAVVKGFGGIDQLVIEDGPTPAPGPGEVVVRLTSIGMNHAELMARRGEYRLVSGNPPFIPGLEGGGIIEAVGEGVSDAPRAEQQRTVGQRVVLTLDAPASRGLGQGTYQSHYVVAADKTVLAPAAIADELLGALWLPFLTAWGCLVWKQNIQPGARVLIPAASSSVAIAASQVVKYYGGLAVGTTTRPEKVERLAALPEARFDHIVVTHTPNWWREAKKLTAGKGFDVIFDPVAAGAFLNQEIRLLAPHGTLWIYGLLGTPDTVDVTPLIRKMASIRGWLLNEIAASGSEQSAYRHVLDRIADGTYTLPVAQTFSLRDVQTAHAVMERGEHLGKLILVP</sequence>
<dbReference type="GO" id="GO:0016651">
    <property type="term" value="F:oxidoreductase activity, acting on NAD(P)H"/>
    <property type="evidence" value="ECO:0007669"/>
    <property type="project" value="TreeGrafter"/>
</dbReference>
<feature type="domain" description="Enoyl reductase (ER)" evidence="3">
    <location>
        <begin position="10"/>
        <end position="339"/>
    </location>
</feature>
<organism evidence="4">
    <name type="scientific">Lyngbya confervoides BDU141951</name>
    <dbReference type="NCBI Taxonomy" id="1574623"/>
    <lineage>
        <taxon>Bacteria</taxon>
        <taxon>Bacillati</taxon>
        <taxon>Cyanobacteriota</taxon>
        <taxon>Cyanophyceae</taxon>
        <taxon>Oscillatoriophycideae</taxon>
        <taxon>Oscillatoriales</taxon>
        <taxon>Microcoleaceae</taxon>
        <taxon>Lyngbya</taxon>
    </lineage>
</organism>
<dbReference type="PANTHER" id="PTHR48106">
    <property type="entry name" value="QUINONE OXIDOREDUCTASE PIG3-RELATED"/>
    <property type="match status" value="1"/>
</dbReference>
<dbReference type="SUPFAM" id="SSF51735">
    <property type="entry name" value="NAD(P)-binding Rossmann-fold domains"/>
    <property type="match status" value="1"/>
</dbReference>
<dbReference type="InterPro" id="IPR013154">
    <property type="entry name" value="ADH-like_N"/>
</dbReference>
<proteinExistence type="predicted"/>
<dbReference type="SMART" id="SM00829">
    <property type="entry name" value="PKS_ER"/>
    <property type="match status" value="1"/>
</dbReference>
<dbReference type="Pfam" id="PF08240">
    <property type="entry name" value="ADH_N"/>
    <property type="match status" value="1"/>
</dbReference>
<dbReference type="GO" id="GO:0070402">
    <property type="term" value="F:NADPH binding"/>
    <property type="evidence" value="ECO:0007669"/>
    <property type="project" value="TreeGrafter"/>
</dbReference>
<dbReference type="Gene3D" id="3.90.180.10">
    <property type="entry name" value="Medium-chain alcohol dehydrogenases, catalytic domain"/>
    <property type="match status" value="1"/>
</dbReference>
<evidence type="ECO:0000256" key="1">
    <source>
        <dbReference type="ARBA" id="ARBA00022857"/>
    </source>
</evidence>
<evidence type="ECO:0000259" key="3">
    <source>
        <dbReference type="SMART" id="SM00829"/>
    </source>
</evidence>
<name>A0A0C1YH59_9CYAN</name>
<keyword evidence="2" id="KW-0560">Oxidoreductase</keyword>
<dbReference type="InterPro" id="IPR011032">
    <property type="entry name" value="GroES-like_sf"/>
</dbReference>
<dbReference type="EMBL" id="JTHE02000003">
    <property type="protein sequence ID" value="NEV68207.1"/>
    <property type="molecule type" value="Genomic_DNA"/>
</dbReference>
<evidence type="ECO:0000313" key="4">
    <source>
        <dbReference type="EMBL" id="NEV68207.1"/>
    </source>
</evidence>
<accession>A0A0C1YH59</accession>